<accession>A0A2I0IEG3</accession>
<protein>
    <submittedName>
        <fullName evidence="2">Uncharacterized protein</fullName>
    </submittedName>
</protein>
<name>A0A2I0IEG3_PUNGR</name>
<sequence>MLVKHSSWQGVGLQGNHRWLANPRDEVDDELRWCRRPYPSGWELLLRPPPSRLRDSNVGERSLNVGGGASSSDPNPWDEGVADIISRMGADSMDPIIESCRRKFLKEFSMELMLRKI</sequence>
<keyword evidence="3" id="KW-1185">Reference proteome</keyword>
<gene>
    <name evidence="2" type="ORF">CRG98_037197</name>
</gene>
<evidence type="ECO:0000313" key="2">
    <source>
        <dbReference type="EMBL" id="PKI42405.1"/>
    </source>
</evidence>
<feature type="region of interest" description="Disordered" evidence="1">
    <location>
        <begin position="50"/>
        <end position="80"/>
    </location>
</feature>
<reference evidence="2 3" key="1">
    <citation type="submission" date="2017-11" db="EMBL/GenBank/DDBJ databases">
        <title>De-novo sequencing of pomegranate (Punica granatum L.) genome.</title>
        <authorList>
            <person name="Akparov Z."/>
            <person name="Amiraslanov A."/>
            <person name="Hajiyeva S."/>
            <person name="Abbasov M."/>
            <person name="Kaur K."/>
            <person name="Hamwieh A."/>
            <person name="Solovyev V."/>
            <person name="Salamov A."/>
            <person name="Braich B."/>
            <person name="Kosarev P."/>
            <person name="Mahmoud A."/>
            <person name="Hajiyev E."/>
            <person name="Babayeva S."/>
            <person name="Izzatullayeva V."/>
            <person name="Mammadov A."/>
            <person name="Mammadov A."/>
            <person name="Sharifova S."/>
            <person name="Ojaghi J."/>
            <person name="Eynullazada K."/>
            <person name="Bayramov B."/>
            <person name="Abdulazimova A."/>
            <person name="Shahmuradov I."/>
        </authorList>
    </citation>
    <scope>NUCLEOTIDE SEQUENCE [LARGE SCALE GENOMIC DNA]</scope>
    <source>
        <strain evidence="3">cv. AG2017</strain>
        <tissue evidence="2">Leaf</tissue>
    </source>
</reference>
<evidence type="ECO:0000256" key="1">
    <source>
        <dbReference type="SAM" id="MobiDB-lite"/>
    </source>
</evidence>
<comment type="caution">
    <text evidence="2">The sequence shown here is derived from an EMBL/GenBank/DDBJ whole genome shotgun (WGS) entry which is preliminary data.</text>
</comment>
<evidence type="ECO:0000313" key="3">
    <source>
        <dbReference type="Proteomes" id="UP000233551"/>
    </source>
</evidence>
<organism evidence="2 3">
    <name type="scientific">Punica granatum</name>
    <name type="common">Pomegranate</name>
    <dbReference type="NCBI Taxonomy" id="22663"/>
    <lineage>
        <taxon>Eukaryota</taxon>
        <taxon>Viridiplantae</taxon>
        <taxon>Streptophyta</taxon>
        <taxon>Embryophyta</taxon>
        <taxon>Tracheophyta</taxon>
        <taxon>Spermatophyta</taxon>
        <taxon>Magnoliopsida</taxon>
        <taxon>eudicotyledons</taxon>
        <taxon>Gunneridae</taxon>
        <taxon>Pentapetalae</taxon>
        <taxon>rosids</taxon>
        <taxon>malvids</taxon>
        <taxon>Myrtales</taxon>
        <taxon>Lythraceae</taxon>
        <taxon>Punica</taxon>
    </lineage>
</organism>
<dbReference type="EMBL" id="PGOL01003173">
    <property type="protein sequence ID" value="PKI42405.1"/>
    <property type="molecule type" value="Genomic_DNA"/>
</dbReference>
<dbReference type="AlphaFoldDB" id="A0A2I0IEG3"/>
<dbReference type="Proteomes" id="UP000233551">
    <property type="component" value="Unassembled WGS sequence"/>
</dbReference>
<proteinExistence type="predicted"/>